<dbReference type="PANTHER" id="PTHR38166:SF1">
    <property type="entry name" value="C2H2-TYPE DOMAIN-CONTAINING PROTEIN"/>
    <property type="match status" value="1"/>
</dbReference>
<dbReference type="EMBL" id="KZ805413">
    <property type="protein sequence ID" value="PVH98437.1"/>
    <property type="molecule type" value="Genomic_DNA"/>
</dbReference>
<feature type="region of interest" description="Disordered" evidence="1">
    <location>
        <begin position="251"/>
        <end position="330"/>
    </location>
</feature>
<proteinExistence type="predicted"/>
<feature type="compositionally biased region" description="Basic and acidic residues" evidence="1">
    <location>
        <begin position="31"/>
        <end position="45"/>
    </location>
</feature>
<evidence type="ECO:0000313" key="3">
    <source>
        <dbReference type="Proteomes" id="UP000244855"/>
    </source>
</evidence>
<evidence type="ECO:0000256" key="1">
    <source>
        <dbReference type="SAM" id="MobiDB-lite"/>
    </source>
</evidence>
<dbReference type="AlphaFoldDB" id="A0A2V1DJS3"/>
<feature type="region of interest" description="Disordered" evidence="1">
    <location>
        <begin position="516"/>
        <end position="651"/>
    </location>
</feature>
<dbReference type="OrthoDB" id="4161727at2759"/>
<evidence type="ECO:0000313" key="2">
    <source>
        <dbReference type="EMBL" id="PVH98437.1"/>
    </source>
</evidence>
<name>A0A2V1DJS3_9PLEO</name>
<accession>A0A2V1DJS3</accession>
<feature type="compositionally biased region" description="Polar residues" evidence="1">
    <location>
        <begin position="568"/>
        <end position="577"/>
    </location>
</feature>
<feature type="region of interest" description="Disordered" evidence="1">
    <location>
        <begin position="181"/>
        <end position="204"/>
    </location>
</feature>
<gene>
    <name evidence="2" type="ORF">DM02DRAFT_46224</name>
</gene>
<feature type="compositionally biased region" description="Low complexity" evidence="1">
    <location>
        <begin position="260"/>
        <end position="287"/>
    </location>
</feature>
<dbReference type="PANTHER" id="PTHR38166">
    <property type="entry name" value="C2H2-TYPE DOMAIN-CONTAINING PROTEIN-RELATED"/>
    <property type="match status" value="1"/>
</dbReference>
<reference evidence="2 3" key="1">
    <citation type="journal article" date="2018" name="Sci. Rep.">
        <title>Comparative genomics provides insights into the lifestyle and reveals functional heterogeneity of dark septate endophytic fungi.</title>
        <authorList>
            <person name="Knapp D.G."/>
            <person name="Nemeth J.B."/>
            <person name="Barry K."/>
            <person name="Hainaut M."/>
            <person name="Henrissat B."/>
            <person name="Johnson J."/>
            <person name="Kuo A."/>
            <person name="Lim J.H.P."/>
            <person name="Lipzen A."/>
            <person name="Nolan M."/>
            <person name="Ohm R.A."/>
            <person name="Tamas L."/>
            <person name="Grigoriev I.V."/>
            <person name="Spatafora J.W."/>
            <person name="Nagy L.G."/>
            <person name="Kovacs G.M."/>
        </authorList>
    </citation>
    <scope>NUCLEOTIDE SEQUENCE [LARGE SCALE GENOMIC DNA]</scope>
    <source>
        <strain evidence="2 3">DSE2036</strain>
    </source>
</reference>
<feature type="compositionally biased region" description="Pro residues" evidence="1">
    <location>
        <begin position="586"/>
        <end position="605"/>
    </location>
</feature>
<dbReference type="STRING" id="97972.A0A2V1DJS3"/>
<feature type="region of interest" description="Disordered" evidence="1">
    <location>
        <begin position="121"/>
        <end position="155"/>
    </location>
</feature>
<keyword evidence="3" id="KW-1185">Reference proteome</keyword>
<feature type="region of interest" description="Disordered" evidence="1">
    <location>
        <begin position="31"/>
        <end position="62"/>
    </location>
</feature>
<protein>
    <recommendedName>
        <fullName evidence="4">C2H2-type domain-containing protein</fullName>
    </recommendedName>
</protein>
<feature type="compositionally biased region" description="Low complexity" evidence="1">
    <location>
        <begin position="519"/>
        <end position="560"/>
    </location>
</feature>
<evidence type="ECO:0008006" key="4">
    <source>
        <dbReference type="Google" id="ProtNLM"/>
    </source>
</evidence>
<organism evidence="2 3">
    <name type="scientific">Periconia macrospinosa</name>
    <dbReference type="NCBI Taxonomy" id="97972"/>
    <lineage>
        <taxon>Eukaryota</taxon>
        <taxon>Fungi</taxon>
        <taxon>Dikarya</taxon>
        <taxon>Ascomycota</taxon>
        <taxon>Pezizomycotina</taxon>
        <taxon>Dothideomycetes</taxon>
        <taxon>Pleosporomycetidae</taxon>
        <taxon>Pleosporales</taxon>
        <taxon>Massarineae</taxon>
        <taxon>Periconiaceae</taxon>
        <taxon>Periconia</taxon>
    </lineage>
</organism>
<sequence>MMACNDVSYRYQDFDVRQQGIIELPRLRIAAQKERSRQSSPRRDSLSSSTGDSGYHSDPGLEGEILFSPVDFRALEQSPNAGLDTLITSDVPLPPPEVHKLVTSKAREALVSTTTRALLKLQKHRSSQKSKPPPQIEVTSYPKRIPPPEPPSRQDDIEQWIKDNFNPRPSERNHSIISLSSSGSCEMYSSNNNSEDEDLEPCSSSITAARNSSKFSPATIKTIELILRKIELNLNYAAYVQCLEAIDAQHQQHRGTNTPSGNQSRGNTSGRNNNNNTSSSQASSSNTNKRKSRLHDLPLLPLPNNPEDDDNDENPNKRRRTSVTTTTTDSDVGPRFACPFFKHDPARYRNRRTCPGPGWPTVHRMKEHLYRAHAQPIFCPRCYAMFDSDAEFSSHLRARPCPVSEPVPVEGIDRETLKGLHKRSPAGRLEEEKWRDAYLLLFPEVEVGDVPSPYYTELSPSDDSRRFRRFLLERIRAELYATAERDPNSPIEQRLLRQVAAIIQRCEAELLETFQPTLSSSSISPSSTIAAGTSSSSRRTSSSAIAGSTAGGDASTSMSSISPAIHQLQPSGTMSQRPTFTLPFTSPQPPPPTHTHPSPHLPTPQHPASIAPLSPGTFPPSQSFPPHIHTPGETTMHDMHPHASFPNASTFSGVAGGDAHGSGGRVGLVGTADGNANFDFSSDWIDWYAVFPGDYDGSVDASGQQQQQQHLQGGAVGIGMAEV</sequence>
<dbReference type="Proteomes" id="UP000244855">
    <property type="component" value="Unassembled WGS sequence"/>
</dbReference>